<reference evidence="1 2" key="1">
    <citation type="journal article" date="2021" name="Commun. Biol.">
        <title>Genomic insights into the host specific adaptation of the Pneumocystis genus.</title>
        <authorList>
            <person name="Cisse O.H."/>
            <person name="Ma L."/>
            <person name="Dekker J.P."/>
            <person name="Khil P.P."/>
            <person name="Youn J.-H."/>
            <person name="Brenchley J.M."/>
            <person name="Blair R."/>
            <person name="Pahar B."/>
            <person name="Chabe M."/>
            <person name="Van Rompay K.K.A."/>
            <person name="Keesler R."/>
            <person name="Sukura A."/>
            <person name="Hirsch V."/>
            <person name="Kutty G."/>
            <person name="Liu Y."/>
            <person name="Peng L."/>
            <person name="Chen J."/>
            <person name="Song J."/>
            <person name="Weissenbacher-Lang C."/>
            <person name="Xu J."/>
            <person name="Upham N.S."/>
            <person name="Stajich J.E."/>
            <person name="Cuomo C.A."/>
            <person name="Cushion M.T."/>
            <person name="Kovacs J.A."/>
        </authorList>
    </citation>
    <scope>NUCLEOTIDE SEQUENCE [LARGE SCALE GENOMIC DNA]</scope>
    <source>
        <strain evidence="1 2">RABM</strain>
    </source>
</reference>
<name>A0ACB7C8V5_9ASCO</name>
<proteinExistence type="predicted"/>
<gene>
    <name evidence="1" type="ORF">PORY_002460</name>
</gene>
<evidence type="ECO:0000313" key="1">
    <source>
        <dbReference type="EMBL" id="KAG4304096.1"/>
    </source>
</evidence>
<protein>
    <submittedName>
        <fullName evidence="1">Uncharacterized protein</fullName>
    </submittedName>
</protein>
<organism evidence="1 2">
    <name type="scientific">Pneumocystis oryctolagi</name>
    <dbReference type="NCBI Taxonomy" id="42067"/>
    <lineage>
        <taxon>Eukaryota</taxon>
        <taxon>Fungi</taxon>
        <taxon>Dikarya</taxon>
        <taxon>Ascomycota</taxon>
        <taxon>Taphrinomycotina</taxon>
        <taxon>Pneumocystomycetes</taxon>
        <taxon>Pneumocystaceae</taxon>
        <taxon>Pneumocystis</taxon>
    </lineage>
</organism>
<dbReference type="EMBL" id="JABTEG010000011">
    <property type="protein sequence ID" value="KAG4304096.1"/>
    <property type="molecule type" value="Genomic_DNA"/>
</dbReference>
<sequence>MLCISVCWFFVLWYGEVKIFKQTVSRCAWSQWENWEHGARPYHVALIGDPQLVDKGTYNRSFILTALTNFYTDKYMKRNWKYLNNLLHPQSLIFLGDLLDGGRDLEMKKWIKEYRRFDDVFFQPPGVRVISTLPGNHDIGFSNGVTLNCLNRFRAYFGESSSFYTLGNHTFVLLDTISLSNTIDSHVSEYTKQLLQDLNHTCKYYIKAKKTKELTNQDDQDYPRILLSHVPLFRPANTPCGPNREKNTSIKLERGYQYQNVILPNLSTIVLENVRPVAVFSGDDHDFCEVQHTVYKYDTTVIERSIKSFSMAMGIRQPGVQLVSLYNPSGKKAYEETFQTKLCLLPKQYSIFFYYFIVFVATAFMLFIHRYVFREKELRLPKTHTDKYHQPVQRLPSKTLRHLLLDIFNIAIILQVSPDFCSVIGHPSRDIPSCIELLNVKRREAERREKFAQGMRKRYRGSYDWVPENYKRVQYTTEETVLNRLRKHLISLGDPVSGENIESMAQILMTDFSDETLHNGILSTFRDYIIELPMKIPFLATVVSLVSTKEASIGKCTVEYMATAAQAFIDSGEWRKFKLILRFLVCATSIIDGDGVMHVLDGLTQRISEIYAKTDPSHDSEILEDLWNQVQYMKSGRYDINIFLRPWTKFEMQLTNTPKFLLPSIVIPERFCFSGKCYFPGPIFRIFVDQTIETVPSSQTIASSIIRDVVGDIVDIMEFNRKEAARFLADLSYYFAPNLFVSQPSDEVNSQKNTLTEWKTQDIILETIFGRLFRLPKPPQRFIYYHSLLIELCKLIPKRFAPSLGYTIRYIYNELPRLNSEVSYRFWSWFSHHLSNFNFSWKWDEWISDLQLDSMHPKKVFIRETIGKEIHLSYYSKIKDSLPQEYHALLPEEPSNPYFDYELPNSKYFTEVETLLETMKVNTEQSETDVVLDTIKKMAIENNEKDPQFEVLKALVQCVLHLGAGSFSNALNTIERNLPGLRACCNANEKTCRQTIDIIMKFWKDHPGIGVTLVDKFLNYSIINIISIIEWIFLDSDIENINSKTNQTKNHLKNTDVFSNEDQRDSLKYQKTQHEMYLDKKDIFVTIFEKFTILYDRIKVSQEKNNNLQKNGILNNQESWQLQWAKGIFEGIVRRCHHEISSLSETLELVIQNEYVREIFEKAKNLSRII</sequence>
<evidence type="ECO:0000313" key="2">
    <source>
        <dbReference type="Proteomes" id="UP000768646"/>
    </source>
</evidence>
<keyword evidence="2" id="KW-1185">Reference proteome</keyword>
<dbReference type="Proteomes" id="UP000768646">
    <property type="component" value="Unassembled WGS sequence"/>
</dbReference>
<comment type="caution">
    <text evidence="1">The sequence shown here is derived from an EMBL/GenBank/DDBJ whole genome shotgun (WGS) entry which is preliminary data.</text>
</comment>
<accession>A0ACB7C8V5</accession>